<dbReference type="Gene3D" id="3.30.450.40">
    <property type="match status" value="1"/>
</dbReference>
<reference evidence="3 4" key="1">
    <citation type="submission" date="2015-12" db="EMBL/GenBank/DDBJ databases">
        <title>Draft genome sequence of the thermoanaerobe Thermotalea metallivorans, an isolate from the runoff channel of the Great Artesian Basin, Australia.</title>
        <authorList>
            <person name="Patel B.K."/>
        </authorList>
    </citation>
    <scope>NUCLEOTIDE SEQUENCE [LARGE SCALE GENOMIC DNA]</scope>
    <source>
        <strain evidence="3 4">B2-1</strain>
    </source>
</reference>
<dbReference type="PANTHER" id="PTHR45138">
    <property type="entry name" value="REGULATORY COMPONENTS OF SENSORY TRANSDUCTION SYSTEM"/>
    <property type="match status" value="1"/>
</dbReference>
<dbReference type="GO" id="GO:0005886">
    <property type="term" value="C:plasma membrane"/>
    <property type="evidence" value="ECO:0007669"/>
    <property type="project" value="TreeGrafter"/>
</dbReference>
<keyword evidence="4" id="KW-1185">Reference proteome</keyword>
<dbReference type="Gene3D" id="3.30.70.270">
    <property type="match status" value="1"/>
</dbReference>
<dbReference type="InterPro" id="IPR043128">
    <property type="entry name" value="Rev_trsase/Diguanyl_cyclase"/>
</dbReference>
<dbReference type="GO" id="GO:0043709">
    <property type="term" value="P:cell adhesion involved in single-species biofilm formation"/>
    <property type="evidence" value="ECO:0007669"/>
    <property type="project" value="TreeGrafter"/>
</dbReference>
<dbReference type="SMART" id="SM00065">
    <property type="entry name" value="GAF"/>
    <property type="match status" value="1"/>
</dbReference>
<evidence type="ECO:0000313" key="3">
    <source>
        <dbReference type="EMBL" id="KXG75264.1"/>
    </source>
</evidence>
<feature type="transmembrane region" description="Helical" evidence="1">
    <location>
        <begin position="36"/>
        <end position="54"/>
    </location>
</feature>
<protein>
    <submittedName>
        <fullName evidence="3">Phytochrome-like protein cph2</fullName>
    </submittedName>
</protein>
<feature type="domain" description="GGDEF" evidence="2">
    <location>
        <begin position="293"/>
        <end position="420"/>
    </location>
</feature>
<feature type="transmembrane region" description="Helical" evidence="1">
    <location>
        <begin position="12"/>
        <end position="30"/>
    </location>
</feature>
<dbReference type="Proteomes" id="UP000070456">
    <property type="component" value="Unassembled WGS sequence"/>
</dbReference>
<dbReference type="GO" id="GO:0052621">
    <property type="term" value="F:diguanylate cyclase activity"/>
    <property type="evidence" value="ECO:0007669"/>
    <property type="project" value="TreeGrafter"/>
</dbReference>
<dbReference type="InterPro" id="IPR000160">
    <property type="entry name" value="GGDEF_dom"/>
</dbReference>
<dbReference type="SUPFAM" id="SSF55073">
    <property type="entry name" value="Nucleotide cyclase"/>
    <property type="match status" value="1"/>
</dbReference>
<dbReference type="InterPro" id="IPR029016">
    <property type="entry name" value="GAF-like_dom_sf"/>
</dbReference>
<dbReference type="GO" id="GO:1902201">
    <property type="term" value="P:negative regulation of bacterial-type flagellum-dependent cell motility"/>
    <property type="evidence" value="ECO:0007669"/>
    <property type="project" value="TreeGrafter"/>
</dbReference>
<dbReference type="SUPFAM" id="SSF55781">
    <property type="entry name" value="GAF domain-like"/>
    <property type="match status" value="1"/>
</dbReference>
<sequence>MAAKTKKILYRLIVLAPFFPFISWWVLGLPGRKYGFFYPLITTLFMAVFCFYIYQCMRDYDRIAKKQRETITHMTYINHELKKNNLIKEAMLEISNSVLNIKNMDELLNSVIATAVQLIDNADSGSILIKNEEGRLEFKAAFGYDLEKLSGITLAIEETFLYQYTEGNCFNPCIIHNPLNFNERYMARETYDQLMDADALILKSTISAPIVVDNELYGMINVDNTRTDQVFTEEDKMIISYFANQLGIAIKNARLFEKTLFLSRYDGLTKVYNRHYFDELFDSIYKRAKRYGESFCLCVIDLNDLKIINDLHGHSAGDFVIKTFSTVLSENTRDSDLIGRYGGDEFVMVFLNTMLENCHEKLEMIAQRLKDTPIQLNHTSFQISFSYGIACFPKDAADSKELFKIADLRMYKHKLHQKTI</sequence>
<dbReference type="STRING" id="520762.AN619_18290"/>
<dbReference type="InterPro" id="IPR003018">
    <property type="entry name" value="GAF"/>
</dbReference>
<evidence type="ECO:0000313" key="4">
    <source>
        <dbReference type="Proteomes" id="UP000070456"/>
    </source>
</evidence>
<keyword evidence="1" id="KW-0812">Transmembrane</keyword>
<accession>A0A140L3Y9</accession>
<comment type="caution">
    <text evidence="3">The sequence shown here is derived from an EMBL/GenBank/DDBJ whole genome shotgun (WGS) entry which is preliminary data.</text>
</comment>
<dbReference type="PANTHER" id="PTHR45138:SF6">
    <property type="entry name" value="DIGUANYLATE CYCLASE DGCN"/>
    <property type="match status" value="1"/>
</dbReference>
<dbReference type="OrthoDB" id="9805474at2"/>
<gene>
    <name evidence="3" type="primary">cph2</name>
    <name evidence="3" type="ORF">AN619_18290</name>
</gene>
<dbReference type="SMART" id="SM00267">
    <property type="entry name" value="GGDEF"/>
    <property type="match status" value="1"/>
</dbReference>
<evidence type="ECO:0000259" key="2">
    <source>
        <dbReference type="PROSITE" id="PS50887"/>
    </source>
</evidence>
<dbReference type="EMBL" id="LOEE01000036">
    <property type="protein sequence ID" value="KXG75264.1"/>
    <property type="molecule type" value="Genomic_DNA"/>
</dbReference>
<keyword evidence="1" id="KW-0472">Membrane</keyword>
<organism evidence="3 4">
    <name type="scientific">Thermotalea metallivorans</name>
    <dbReference type="NCBI Taxonomy" id="520762"/>
    <lineage>
        <taxon>Bacteria</taxon>
        <taxon>Bacillati</taxon>
        <taxon>Bacillota</taxon>
        <taxon>Clostridia</taxon>
        <taxon>Peptostreptococcales</taxon>
        <taxon>Thermotaleaceae</taxon>
        <taxon>Thermotalea</taxon>
    </lineage>
</organism>
<dbReference type="InterPro" id="IPR029787">
    <property type="entry name" value="Nucleotide_cyclase"/>
</dbReference>
<name>A0A140L3Y9_9FIRM</name>
<keyword evidence="1" id="KW-1133">Transmembrane helix</keyword>
<dbReference type="AlphaFoldDB" id="A0A140L3Y9"/>
<proteinExistence type="predicted"/>
<dbReference type="RefSeq" id="WP_068556393.1">
    <property type="nucleotide sequence ID" value="NZ_LOEE01000036.1"/>
</dbReference>
<dbReference type="PROSITE" id="PS50887">
    <property type="entry name" value="GGDEF"/>
    <property type="match status" value="1"/>
</dbReference>
<dbReference type="Pfam" id="PF13185">
    <property type="entry name" value="GAF_2"/>
    <property type="match status" value="1"/>
</dbReference>
<dbReference type="CDD" id="cd01949">
    <property type="entry name" value="GGDEF"/>
    <property type="match status" value="1"/>
</dbReference>
<evidence type="ECO:0000256" key="1">
    <source>
        <dbReference type="SAM" id="Phobius"/>
    </source>
</evidence>
<dbReference type="NCBIfam" id="TIGR00254">
    <property type="entry name" value="GGDEF"/>
    <property type="match status" value="1"/>
</dbReference>
<dbReference type="InterPro" id="IPR050469">
    <property type="entry name" value="Diguanylate_Cyclase"/>
</dbReference>
<dbReference type="Pfam" id="PF00990">
    <property type="entry name" value="GGDEF"/>
    <property type="match status" value="1"/>
</dbReference>